<reference evidence="1 2" key="1">
    <citation type="journal article" date="2019" name="Mol. Biol. Evol.">
        <title>Blast fungal genomes show frequent chromosomal changes, gene gains and losses, and effector gene turnover.</title>
        <authorList>
            <person name="Gomez Luciano L.B."/>
            <person name="Jason Tsai I."/>
            <person name="Chuma I."/>
            <person name="Tosa Y."/>
            <person name="Chen Y.H."/>
            <person name="Li J.Y."/>
            <person name="Li M.Y."/>
            <person name="Jade Lu M.Y."/>
            <person name="Nakayashiki H."/>
            <person name="Li W.H."/>
        </authorList>
    </citation>
    <scope>NUCLEOTIDE SEQUENCE [LARGE SCALE GENOMIC DNA]</scope>
    <source>
        <strain evidence="1">MZ5-1-6</strain>
    </source>
</reference>
<proteinExistence type="predicted"/>
<dbReference type="Proteomes" id="UP000294847">
    <property type="component" value="Chromosome 6"/>
</dbReference>
<protein>
    <submittedName>
        <fullName evidence="1">Uncharacterized protein</fullName>
    </submittedName>
</protein>
<sequence length="122" mass="13696">MESRELLIPQSRGSFPRTKCVVVGRVVTQRLPVQCDWLELIYGVDSQATHAANMRLLMPGCPTPGFRSLLSTWRADFAWNSLMIKVYEASRKLAIDGSRDIDCWLDRAKANGFTHGIPTSTI</sequence>
<evidence type="ECO:0000313" key="1">
    <source>
        <dbReference type="EMBL" id="QBZ63522.1"/>
    </source>
</evidence>
<dbReference type="AlphaFoldDB" id="A0A4P7NN51"/>
<gene>
    <name evidence="1" type="ORF">PoMZ_05204</name>
</gene>
<name>A0A4P7NN51_PYROR</name>
<evidence type="ECO:0000313" key="2">
    <source>
        <dbReference type="Proteomes" id="UP000294847"/>
    </source>
</evidence>
<dbReference type="EMBL" id="CP034209">
    <property type="protein sequence ID" value="QBZ63522.1"/>
    <property type="molecule type" value="Genomic_DNA"/>
</dbReference>
<organism evidence="1 2">
    <name type="scientific">Pyricularia oryzae</name>
    <name type="common">Rice blast fungus</name>
    <name type="synonym">Magnaporthe oryzae</name>
    <dbReference type="NCBI Taxonomy" id="318829"/>
    <lineage>
        <taxon>Eukaryota</taxon>
        <taxon>Fungi</taxon>
        <taxon>Dikarya</taxon>
        <taxon>Ascomycota</taxon>
        <taxon>Pezizomycotina</taxon>
        <taxon>Sordariomycetes</taxon>
        <taxon>Sordariomycetidae</taxon>
        <taxon>Magnaporthales</taxon>
        <taxon>Pyriculariaceae</taxon>
        <taxon>Pyricularia</taxon>
    </lineage>
</organism>
<accession>A0A4P7NN51</accession>